<sequence>MISANTSIYTKSVILCEII</sequence>
<proteinExistence type="predicted"/>
<accession>A0A0A9F5P6</accession>
<reference evidence="1" key="2">
    <citation type="journal article" date="2015" name="Data Brief">
        <title>Shoot transcriptome of the giant reed, Arundo donax.</title>
        <authorList>
            <person name="Barrero R.A."/>
            <person name="Guerrero F.D."/>
            <person name="Moolhuijzen P."/>
            <person name="Goolsby J.A."/>
            <person name="Tidwell J."/>
            <person name="Bellgard S.E."/>
            <person name="Bellgard M.I."/>
        </authorList>
    </citation>
    <scope>NUCLEOTIDE SEQUENCE</scope>
    <source>
        <tissue evidence="1">Shoot tissue taken approximately 20 cm above the soil surface</tissue>
    </source>
</reference>
<protein>
    <submittedName>
        <fullName evidence="1">Uncharacterized protein</fullName>
    </submittedName>
</protein>
<organism evidence="1">
    <name type="scientific">Arundo donax</name>
    <name type="common">Giant reed</name>
    <name type="synonym">Donax arundinaceus</name>
    <dbReference type="NCBI Taxonomy" id="35708"/>
    <lineage>
        <taxon>Eukaryota</taxon>
        <taxon>Viridiplantae</taxon>
        <taxon>Streptophyta</taxon>
        <taxon>Embryophyta</taxon>
        <taxon>Tracheophyta</taxon>
        <taxon>Spermatophyta</taxon>
        <taxon>Magnoliopsida</taxon>
        <taxon>Liliopsida</taxon>
        <taxon>Poales</taxon>
        <taxon>Poaceae</taxon>
        <taxon>PACMAD clade</taxon>
        <taxon>Arundinoideae</taxon>
        <taxon>Arundineae</taxon>
        <taxon>Arundo</taxon>
    </lineage>
</organism>
<dbReference type="EMBL" id="GBRH01189531">
    <property type="protein sequence ID" value="JAE08365.1"/>
    <property type="molecule type" value="Transcribed_RNA"/>
</dbReference>
<name>A0A0A9F5P6_ARUDO</name>
<dbReference type="AlphaFoldDB" id="A0A0A9F5P6"/>
<evidence type="ECO:0000313" key="1">
    <source>
        <dbReference type="EMBL" id="JAE08365.1"/>
    </source>
</evidence>
<reference evidence="1" key="1">
    <citation type="submission" date="2014-09" db="EMBL/GenBank/DDBJ databases">
        <authorList>
            <person name="Magalhaes I.L.F."/>
            <person name="Oliveira U."/>
            <person name="Santos F.R."/>
            <person name="Vidigal T.H.D.A."/>
            <person name="Brescovit A.D."/>
            <person name="Santos A.J."/>
        </authorList>
    </citation>
    <scope>NUCLEOTIDE SEQUENCE</scope>
    <source>
        <tissue evidence="1">Shoot tissue taken approximately 20 cm above the soil surface</tissue>
    </source>
</reference>